<keyword evidence="1" id="KW-0677">Repeat</keyword>
<reference evidence="3" key="1">
    <citation type="submission" date="2022-11" db="EMBL/GenBank/DDBJ databases">
        <title>Genome Resource of Sclerotinia nivalis Strain SnTB1, a Plant Pathogen Isolated from American Ginseng.</title>
        <authorList>
            <person name="Fan S."/>
        </authorList>
    </citation>
    <scope>NUCLEOTIDE SEQUENCE</scope>
    <source>
        <strain evidence="3">SnTB1</strain>
    </source>
</reference>
<dbReference type="AlphaFoldDB" id="A0A9X0AU05"/>
<evidence type="ECO:0000256" key="2">
    <source>
        <dbReference type="ARBA" id="ARBA00022803"/>
    </source>
</evidence>
<organism evidence="3 4">
    <name type="scientific">Sclerotinia nivalis</name>
    <dbReference type="NCBI Taxonomy" id="352851"/>
    <lineage>
        <taxon>Eukaryota</taxon>
        <taxon>Fungi</taxon>
        <taxon>Dikarya</taxon>
        <taxon>Ascomycota</taxon>
        <taxon>Pezizomycotina</taxon>
        <taxon>Leotiomycetes</taxon>
        <taxon>Helotiales</taxon>
        <taxon>Sclerotiniaceae</taxon>
        <taxon>Sclerotinia</taxon>
    </lineage>
</organism>
<dbReference type="EMBL" id="JAPEIS010000002">
    <property type="protein sequence ID" value="KAJ8068936.1"/>
    <property type="molecule type" value="Genomic_DNA"/>
</dbReference>
<accession>A0A9X0AU05</accession>
<protein>
    <submittedName>
        <fullName evidence="3">Uncharacterized protein</fullName>
    </submittedName>
</protein>
<dbReference type="SUPFAM" id="SSF48452">
    <property type="entry name" value="TPR-like"/>
    <property type="match status" value="1"/>
</dbReference>
<evidence type="ECO:0000313" key="3">
    <source>
        <dbReference type="EMBL" id="KAJ8068936.1"/>
    </source>
</evidence>
<dbReference type="PANTHER" id="PTHR45641:SF19">
    <property type="entry name" value="NEPHROCYSTIN-3"/>
    <property type="match status" value="1"/>
</dbReference>
<evidence type="ECO:0000313" key="4">
    <source>
        <dbReference type="Proteomes" id="UP001152300"/>
    </source>
</evidence>
<proteinExistence type="predicted"/>
<dbReference type="Pfam" id="PF13424">
    <property type="entry name" value="TPR_12"/>
    <property type="match status" value="1"/>
</dbReference>
<name>A0A9X0AU05_9HELO</name>
<keyword evidence="2" id="KW-0802">TPR repeat</keyword>
<dbReference type="OrthoDB" id="5352183at2759"/>
<sequence>MHFVTQEDRNEMFNTIIDLFVEGHPQSHTTSDTLFDHWSICAIYAPHIIHLQALKKQWKLQPRSTEKLWVVLFNCSRYLLETGAMAKCLTMIEEAEPMCDLATETGLLQIAYFYNARGLISLQHQQVIEGRKWFERAYDIRKKYLGENDVNTVAVSGNLSLTLLTERRWDDLISFNITRRKSFENGDQSQVPLRLSFAIYNLLALAYLETGLLDEAWENVCIASDMMKNHIAVFSQLNGYLHYNRGKIISAQGSPEKALREHYIGLNIRKQVLGDHIQTAASCYRTADLMDRTGKHQEAIDLLLESCRMYDSLGLIGSFTKGGSLRSTWRLAQIMRDQNRTKDEEDYREEVFNGRLALGLPPKDKFDLVEADFNILLNYADS</sequence>
<dbReference type="Gene3D" id="1.25.40.10">
    <property type="entry name" value="Tetratricopeptide repeat domain"/>
    <property type="match status" value="2"/>
</dbReference>
<dbReference type="InterPro" id="IPR011990">
    <property type="entry name" value="TPR-like_helical_dom_sf"/>
</dbReference>
<dbReference type="Proteomes" id="UP001152300">
    <property type="component" value="Unassembled WGS sequence"/>
</dbReference>
<keyword evidence="4" id="KW-1185">Reference proteome</keyword>
<evidence type="ECO:0000256" key="1">
    <source>
        <dbReference type="ARBA" id="ARBA00022737"/>
    </source>
</evidence>
<gene>
    <name evidence="3" type="ORF">OCU04_002618</name>
</gene>
<comment type="caution">
    <text evidence="3">The sequence shown here is derived from an EMBL/GenBank/DDBJ whole genome shotgun (WGS) entry which is preliminary data.</text>
</comment>
<dbReference type="PANTHER" id="PTHR45641">
    <property type="entry name" value="TETRATRICOPEPTIDE REPEAT PROTEIN (AFU_ORTHOLOGUE AFUA_6G03870)"/>
    <property type="match status" value="1"/>
</dbReference>